<evidence type="ECO:0000256" key="1">
    <source>
        <dbReference type="ARBA" id="ARBA00005417"/>
    </source>
</evidence>
<dbReference type="Gene3D" id="3.40.50.300">
    <property type="entry name" value="P-loop containing nucleotide triphosphate hydrolases"/>
    <property type="match status" value="1"/>
</dbReference>
<feature type="domain" description="ABC transporter" evidence="5">
    <location>
        <begin position="4"/>
        <end position="240"/>
    </location>
</feature>
<dbReference type="EMBL" id="JAMQOL010000050">
    <property type="protein sequence ID" value="MCM4082665.1"/>
    <property type="molecule type" value="Genomic_DNA"/>
</dbReference>
<dbReference type="PANTHER" id="PTHR43776:SF7">
    <property type="entry name" value="D,D-DIPEPTIDE TRANSPORT ATP-BINDING PROTEIN DDPF-RELATED"/>
    <property type="match status" value="1"/>
</dbReference>
<keyword evidence="4 6" id="KW-0067">ATP-binding</keyword>
<keyword evidence="3" id="KW-0547">Nucleotide-binding</keyword>
<evidence type="ECO:0000313" key="7">
    <source>
        <dbReference type="Proteomes" id="UP001523216"/>
    </source>
</evidence>
<dbReference type="SMART" id="SM00382">
    <property type="entry name" value="AAA"/>
    <property type="match status" value="1"/>
</dbReference>
<evidence type="ECO:0000256" key="4">
    <source>
        <dbReference type="ARBA" id="ARBA00022840"/>
    </source>
</evidence>
<reference evidence="6 7" key="1">
    <citation type="submission" date="2022-06" db="EMBL/GenBank/DDBJ databases">
        <title>Actinoplanes abujensis sp. nov., isolated from Nigerian arid soil.</title>
        <authorList>
            <person name="Ding P."/>
        </authorList>
    </citation>
    <scope>NUCLEOTIDE SEQUENCE [LARGE SCALE GENOMIC DNA]</scope>
    <source>
        <strain evidence="7">TRM88002</strain>
    </source>
</reference>
<evidence type="ECO:0000256" key="3">
    <source>
        <dbReference type="ARBA" id="ARBA00022741"/>
    </source>
</evidence>
<dbReference type="RefSeq" id="WP_251802396.1">
    <property type="nucleotide sequence ID" value="NZ_JAMQOL010000050.1"/>
</dbReference>
<keyword evidence="7" id="KW-1185">Reference proteome</keyword>
<protein>
    <submittedName>
        <fullName evidence="6">ATP-binding cassette domain-containing protein</fullName>
    </submittedName>
</protein>
<dbReference type="Proteomes" id="UP001523216">
    <property type="component" value="Unassembled WGS sequence"/>
</dbReference>
<comment type="caution">
    <text evidence="6">The sequence shown here is derived from an EMBL/GenBank/DDBJ whole genome shotgun (WGS) entry which is preliminary data.</text>
</comment>
<dbReference type="InterPro" id="IPR013563">
    <property type="entry name" value="Oligopep_ABC_C"/>
</dbReference>
<organism evidence="6 7">
    <name type="scientific">Paractinoplanes hotanensis</name>
    <dbReference type="NCBI Taxonomy" id="2906497"/>
    <lineage>
        <taxon>Bacteria</taxon>
        <taxon>Bacillati</taxon>
        <taxon>Actinomycetota</taxon>
        <taxon>Actinomycetes</taxon>
        <taxon>Micromonosporales</taxon>
        <taxon>Micromonosporaceae</taxon>
        <taxon>Paractinoplanes</taxon>
    </lineage>
</organism>
<dbReference type="Pfam" id="PF00005">
    <property type="entry name" value="ABC_tran"/>
    <property type="match status" value="1"/>
</dbReference>
<dbReference type="InterPro" id="IPR050319">
    <property type="entry name" value="ABC_transp_ATP-bind"/>
</dbReference>
<dbReference type="SUPFAM" id="SSF52540">
    <property type="entry name" value="P-loop containing nucleoside triphosphate hydrolases"/>
    <property type="match status" value="1"/>
</dbReference>
<sequence length="252" mass="26992">MRELTFEDVTVRFGSRRRGTVAVDGVNLVVPAGQIVGLVGESGSGKSTLARAAVGLVPLAAGRIRLDGQPIAGLRTRPLQMIFQDPYSALDPRMSIGASIAEAIPRRPPLGAAARRAEVGRLLELVGLAAERAGARPDELSGGQRQRVALARALAGRPEVIVADEITSALDVSIQGAVLNAVRDLQRQMRLTMLFISHNLAVVRYVSDIVAVMRHGRIVEYGPVEQVLLDPRHEYTRELLDAVPRPGVPLGS</sequence>
<gene>
    <name evidence="6" type="ORF">LXN57_34365</name>
</gene>
<proteinExistence type="inferred from homology"/>
<comment type="similarity">
    <text evidence="1">Belongs to the ABC transporter superfamily.</text>
</comment>
<dbReference type="GO" id="GO:0005524">
    <property type="term" value="F:ATP binding"/>
    <property type="evidence" value="ECO:0007669"/>
    <property type="project" value="UniProtKB-KW"/>
</dbReference>
<name>A0ABT0YA24_9ACTN</name>
<dbReference type="PROSITE" id="PS00211">
    <property type="entry name" value="ABC_TRANSPORTER_1"/>
    <property type="match status" value="1"/>
</dbReference>
<dbReference type="PANTHER" id="PTHR43776">
    <property type="entry name" value="TRANSPORT ATP-BINDING PROTEIN"/>
    <property type="match status" value="1"/>
</dbReference>
<dbReference type="InterPro" id="IPR027417">
    <property type="entry name" value="P-loop_NTPase"/>
</dbReference>
<accession>A0ABT0YA24</accession>
<evidence type="ECO:0000256" key="2">
    <source>
        <dbReference type="ARBA" id="ARBA00022448"/>
    </source>
</evidence>
<dbReference type="InterPro" id="IPR003593">
    <property type="entry name" value="AAA+_ATPase"/>
</dbReference>
<dbReference type="InterPro" id="IPR003439">
    <property type="entry name" value="ABC_transporter-like_ATP-bd"/>
</dbReference>
<evidence type="ECO:0000259" key="5">
    <source>
        <dbReference type="PROSITE" id="PS50893"/>
    </source>
</evidence>
<dbReference type="Pfam" id="PF08352">
    <property type="entry name" value="oligo_HPY"/>
    <property type="match status" value="1"/>
</dbReference>
<dbReference type="CDD" id="cd03257">
    <property type="entry name" value="ABC_NikE_OppD_transporters"/>
    <property type="match status" value="1"/>
</dbReference>
<keyword evidence="2" id="KW-0813">Transport</keyword>
<evidence type="ECO:0000313" key="6">
    <source>
        <dbReference type="EMBL" id="MCM4082665.1"/>
    </source>
</evidence>
<dbReference type="InterPro" id="IPR017871">
    <property type="entry name" value="ABC_transporter-like_CS"/>
</dbReference>
<dbReference type="PROSITE" id="PS50893">
    <property type="entry name" value="ABC_TRANSPORTER_2"/>
    <property type="match status" value="1"/>
</dbReference>